<keyword evidence="1" id="KW-0811">Translocation</keyword>
<dbReference type="InterPro" id="IPR035427">
    <property type="entry name" value="Tim10-like_dom_sf"/>
</dbReference>
<keyword evidence="1" id="KW-0496">Mitochondrion</keyword>
<sequence length="79" mass="9092">MSQIDESTRRELDGFLQLEDQKARFHSMVHEFTDKCFDRCIGTPGNSLSSKESACLGNCVERFLDTTFFIVNRLEAIKQ</sequence>
<dbReference type="GO" id="GO:0015031">
    <property type="term" value="P:protein transport"/>
    <property type="evidence" value="ECO:0007669"/>
    <property type="project" value="UniProtKB-KW"/>
</dbReference>
<gene>
    <name evidence="3" type="ORF">SARC_13326</name>
</gene>
<evidence type="ECO:0000313" key="4">
    <source>
        <dbReference type="Proteomes" id="UP000054560"/>
    </source>
</evidence>
<organism evidence="3 4">
    <name type="scientific">Sphaeroforma arctica JP610</name>
    <dbReference type="NCBI Taxonomy" id="667725"/>
    <lineage>
        <taxon>Eukaryota</taxon>
        <taxon>Ichthyosporea</taxon>
        <taxon>Ichthyophonida</taxon>
        <taxon>Sphaeroforma</taxon>
    </lineage>
</organism>
<keyword evidence="1" id="KW-1015">Disulfide bond</keyword>
<dbReference type="GO" id="GO:0005743">
    <property type="term" value="C:mitochondrial inner membrane"/>
    <property type="evidence" value="ECO:0007669"/>
    <property type="project" value="UniProtKB-SubCell"/>
</dbReference>
<comment type="similarity">
    <text evidence="1">Belongs to the small Tim family.</text>
</comment>
<comment type="subunit">
    <text evidence="1">Heterohexamer.</text>
</comment>
<comment type="domain">
    <text evidence="1">The twin CX3C motif contains 4 conserved Cys residues that form 2 disulfide bonds in the mitochondrial intermembrane space.</text>
</comment>
<dbReference type="GeneID" id="25913830"/>
<dbReference type="RefSeq" id="XP_014148019.1">
    <property type="nucleotide sequence ID" value="XM_014292544.1"/>
</dbReference>
<evidence type="ECO:0000256" key="1">
    <source>
        <dbReference type="RuleBase" id="RU367043"/>
    </source>
</evidence>
<dbReference type="Proteomes" id="UP000054560">
    <property type="component" value="Unassembled WGS sequence"/>
</dbReference>
<keyword evidence="1" id="KW-0813">Transport</keyword>
<reference evidence="3 4" key="1">
    <citation type="submission" date="2011-02" db="EMBL/GenBank/DDBJ databases">
        <title>The Genome Sequence of Sphaeroforma arctica JP610.</title>
        <authorList>
            <consortium name="The Broad Institute Genome Sequencing Platform"/>
            <person name="Russ C."/>
            <person name="Cuomo C."/>
            <person name="Young S.K."/>
            <person name="Zeng Q."/>
            <person name="Gargeya S."/>
            <person name="Alvarado L."/>
            <person name="Berlin A."/>
            <person name="Chapman S.B."/>
            <person name="Chen Z."/>
            <person name="Freedman E."/>
            <person name="Gellesch M."/>
            <person name="Goldberg J."/>
            <person name="Griggs A."/>
            <person name="Gujja S."/>
            <person name="Heilman E."/>
            <person name="Heiman D."/>
            <person name="Howarth C."/>
            <person name="Mehta T."/>
            <person name="Neiman D."/>
            <person name="Pearson M."/>
            <person name="Roberts A."/>
            <person name="Saif S."/>
            <person name="Shea T."/>
            <person name="Shenoy N."/>
            <person name="Sisk P."/>
            <person name="Stolte C."/>
            <person name="Sykes S."/>
            <person name="White J."/>
            <person name="Yandava C."/>
            <person name="Burger G."/>
            <person name="Gray M.W."/>
            <person name="Holland P.W.H."/>
            <person name="King N."/>
            <person name="Lang F.B.F."/>
            <person name="Roger A.J."/>
            <person name="Ruiz-Trillo I."/>
            <person name="Haas B."/>
            <person name="Nusbaum C."/>
            <person name="Birren B."/>
        </authorList>
    </citation>
    <scope>NUCLEOTIDE SEQUENCE [LARGE SCALE GENOMIC DNA]</scope>
    <source>
        <strain evidence="3 4">JP610</strain>
    </source>
</reference>
<feature type="domain" description="Tim10-like" evidence="2">
    <location>
        <begin position="15"/>
        <end position="75"/>
    </location>
</feature>
<accession>A0A0L0FBI6</accession>
<dbReference type="InterPro" id="IPR004217">
    <property type="entry name" value="Tim10-like"/>
</dbReference>
<dbReference type="AlphaFoldDB" id="A0A0L0FBI6"/>
<evidence type="ECO:0000313" key="3">
    <source>
        <dbReference type="EMBL" id="KNC74117.1"/>
    </source>
</evidence>
<protein>
    <recommendedName>
        <fullName evidence="1">Mitochondrial import inner membrane translocase subunit</fullName>
    </recommendedName>
</protein>
<dbReference type="OrthoDB" id="344165at2759"/>
<dbReference type="SUPFAM" id="SSF144122">
    <property type="entry name" value="Tim10-like"/>
    <property type="match status" value="1"/>
</dbReference>
<name>A0A0L0FBI6_9EUKA</name>
<dbReference type="eggNOG" id="KOG3489">
    <property type="taxonomic scope" value="Eukaryota"/>
</dbReference>
<keyword evidence="4" id="KW-1185">Reference proteome</keyword>
<dbReference type="Pfam" id="PF02953">
    <property type="entry name" value="zf-Tim10_DDP"/>
    <property type="match status" value="1"/>
</dbReference>
<dbReference type="Gene3D" id="1.10.287.810">
    <property type="entry name" value="Mitochondrial import inner membrane translocase subunit tim13 like domains"/>
    <property type="match status" value="1"/>
</dbReference>
<dbReference type="STRING" id="667725.A0A0L0FBI6"/>
<dbReference type="EMBL" id="KQ244741">
    <property type="protein sequence ID" value="KNC74117.1"/>
    <property type="molecule type" value="Genomic_DNA"/>
</dbReference>
<evidence type="ECO:0000259" key="2">
    <source>
        <dbReference type="Pfam" id="PF02953"/>
    </source>
</evidence>
<comment type="function">
    <text evidence="1">Mitochondrial intermembrane chaperone that participates in the import and insertion of some multi-pass transmembrane proteins into the mitochondrial inner membrane. Also required for the transfer of beta-barrel precursors from the TOM complex to the sorting and assembly machinery (SAM complex) of the outer membrane. Acts as a chaperone-like protein that protects the hydrophobic precursors from aggregation and guide them through the mitochondrial intermembrane space.</text>
</comment>
<proteinExistence type="inferred from homology"/>
<comment type="subcellular location">
    <subcellularLocation>
        <location evidence="1">Mitochondrion inner membrane</location>
        <topology evidence="1">Peripheral membrane protein</topology>
        <orientation evidence="1">Intermembrane side</orientation>
    </subcellularLocation>
</comment>
<keyword evidence="1" id="KW-0143">Chaperone</keyword>
<keyword evidence="1" id="KW-0653">Protein transport</keyword>
<keyword evidence="1" id="KW-0472">Membrane</keyword>
<keyword evidence="1" id="KW-0999">Mitochondrion inner membrane</keyword>